<keyword evidence="1" id="KW-0805">Transcription regulation</keyword>
<dbReference type="InterPro" id="IPR036093">
    <property type="entry name" value="NAC_dom_sf"/>
</dbReference>
<protein>
    <submittedName>
        <fullName evidence="6">NAC domain containing protein 36</fullName>
    </submittedName>
</protein>
<dbReference type="Proteomes" id="UP000585474">
    <property type="component" value="Unassembled WGS sequence"/>
</dbReference>
<evidence type="ECO:0000256" key="3">
    <source>
        <dbReference type="ARBA" id="ARBA00023163"/>
    </source>
</evidence>
<keyword evidence="3" id="KW-0804">Transcription</keyword>
<evidence type="ECO:0000313" key="6">
    <source>
        <dbReference type="EMBL" id="GFY89827.1"/>
    </source>
</evidence>
<dbReference type="AlphaFoldDB" id="A0A7J0EW42"/>
<proteinExistence type="predicted"/>
<dbReference type="OrthoDB" id="1880352at2759"/>
<dbReference type="GO" id="GO:0003677">
    <property type="term" value="F:DNA binding"/>
    <property type="evidence" value="ECO:0007669"/>
    <property type="project" value="UniProtKB-KW"/>
</dbReference>
<evidence type="ECO:0000313" key="7">
    <source>
        <dbReference type="Proteomes" id="UP000585474"/>
    </source>
</evidence>
<accession>A0A7J0EW42</accession>
<dbReference type="GO" id="GO:0006355">
    <property type="term" value="P:regulation of DNA-templated transcription"/>
    <property type="evidence" value="ECO:0007669"/>
    <property type="project" value="InterPro"/>
</dbReference>
<reference evidence="6 7" key="1">
    <citation type="submission" date="2019-07" db="EMBL/GenBank/DDBJ databases">
        <title>De Novo Assembly of kiwifruit Actinidia rufa.</title>
        <authorList>
            <person name="Sugita-Konishi S."/>
            <person name="Sato K."/>
            <person name="Mori E."/>
            <person name="Abe Y."/>
            <person name="Kisaki G."/>
            <person name="Hamano K."/>
            <person name="Suezawa K."/>
            <person name="Otani M."/>
            <person name="Fukuda T."/>
            <person name="Manabe T."/>
            <person name="Gomi K."/>
            <person name="Tabuchi M."/>
            <person name="Akimitsu K."/>
            <person name="Kataoka I."/>
        </authorList>
    </citation>
    <scope>NUCLEOTIDE SEQUENCE [LARGE SCALE GENOMIC DNA]</scope>
    <source>
        <strain evidence="7">cv. Fuchu</strain>
    </source>
</reference>
<name>A0A7J0EW42_9ERIC</name>
<dbReference type="Gene3D" id="2.170.150.80">
    <property type="entry name" value="NAC domain"/>
    <property type="match status" value="2"/>
</dbReference>
<evidence type="ECO:0000256" key="1">
    <source>
        <dbReference type="ARBA" id="ARBA00023015"/>
    </source>
</evidence>
<dbReference type="Pfam" id="PF02365">
    <property type="entry name" value="NAM"/>
    <property type="match status" value="1"/>
</dbReference>
<dbReference type="SUPFAM" id="SSF101941">
    <property type="entry name" value="NAC domain"/>
    <property type="match status" value="2"/>
</dbReference>
<sequence length="316" mass="36384">MEESASEVDQLPGFRFHPTEEELIHFYLKNMIFGKRMCFDIIGVLNIYHHDPRDLPRLAKIGEREWYFFVPRDRKHGNGGRPNRTTETGFWKATGSDPPLCTQQHAVCTRNPPRITSCSALCSPLWPSLLGLQLGWTQQILSSTDPKKMIGLKKTLVFYKGRAPRGCKTDLVMNEYRLPETCPSPKDMVLCKIYRKATSKKVLEQRAAMEEEMKTFYQPKPSPPMTSPMDTISFSSSQHEDYFIAPIASHYGMAFKKVDEFGDENRFIVEDQKREVASLHLPLRKEKLPELQVPRLSMDWTQTHSGHSYEARGLTI</sequence>
<dbReference type="PROSITE" id="PS51005">
    <property type="entry name" value="NAC"/>
    <property type="match status" value="1"/>
</dbReference>
<comment type="caution">
    <text evidence="6">The sequence shown here is derived from an EMBL/GenBank/DDBJ whole genome shotgun (WGS) entry which is preliminary data.</text>
</comment>
<dbReference type="EMBL" id="BJWL01000007">
    <property type="protein sequence ID" value="GFY89827.1"/>
    <property type="molecule type" value="Genomic_DNA"/>
</dbReference>
<keyword evidence="4" id="KW-0539">Nucleus</keyword>
<evidence type="ECO:0000256" key="2">
    <source>
        <dbReference type="ARBA" id="ARBA00023125"/>
    </source>
</evidence>
<dbReference type="PANTHER" id="PTHR31744:SF79">
    <property type="entry name" value="NAC DOMAIN-CONTAINING PROTEIN"/>
    <property type="match status" value="1"/>
</dbReference>
<evidence type="ECO:0000256" key="4">
    <source>
        <dbReference type="ARBA" id="ARBA00023242"/>
    </source>
</evidence>
<gene>
    <name evidence="6" type="ORF">Acr_07g0000240</name>
</gene>
<evidence type="ECO:0000259" key="5">
    <source>
        <dbReference type="PROSITE" id="PS51005"/>
    </source>
</evidence>
<dbReference type="PANTHER" id="PTHR31744">
    <property type="entry name" value="PROTEIN CUP-SHAPED COTYLEDON 2-RELATED"/>
    <property type="match status" value="1"/>
</dbReference>
<feature type="domain" description="NAC" evidence="5">
    <location>
        <begin position="10"/>
        <end position="196"/>
    </location>
</feature>
<keyword evidence="2" id="KW-0238">DNA-binding</keyword>
<dbReference type="InterPro" id="IPR003441">
    <property type="entry name" value="NAC-dom"/>
</dbReference>
<keyword evidence="7" id="KW-1185">Reference proteome</keyword>
<organism evidence="6 7">
    <name type="scientific">Actinidia rufa</name>
    <dbReference type="NCBI Taxonomy" id="165716"/>
    <lineage>
        <taxon>Eukaryota</taxon>
        <taxon>Viridiplantae</taxon>
        <taxon>Streptophyta</taxon>
        <taxon>Embryophyta</taxon>
        <taxon>Tracheophyta</taxon>
        <taxon>Spermatophyta</taxon>
        <taxon>Magnoliopsida</taxon>
        <taxon>eudicotyledons</taxon>
        <taxon>Gunneridae</taxon>
        <taxon>Pentapetalae</taxon>
        <taxon>asterids</taxon>
        <taxon>Ericales</taxon>
        <taxon>Actinidiaceae</taxon>
        <taxon>Actinidia</taxon>
    </lineage>
</organism>